<evidence type="ECO:0000256" key="2">
    <source>
        <dbReference type="ARBA" id="ARBA00022723"/>
    </source>
</evidence>
<keyword evidence="2" id="KW-0479">Metal-binding</keyword>
<keyword evidence="10" id="KW-1185">Reference proteome</keyword>
<comment type="caution">
    <text evidence="9">The sequence shown here is derived from an EMBL/GenBank/DDBJ whole genome shotgun (WGS) entry which is preliminary data.</text>
</comment>
<keyword evidence="5" id="KW-0408">Iron</keyword>
<accession>A0A1E8PYM1</accession>
<evidence type="ECO:0000313" key="10">
    <source>
        <dbReference type="Proteomes" id="UP000178953"/>
    </source>
</evidence>
<evidence type="ECO:0000256" key="1">
    <source>
        <dbReference type="ARBA" id="ARBA00022485"/>
    </source>
</evidence>
<keyword evidence="7" id="KW-0234">DNA repair</keyword>
<dbReference type="PANTHER" id="PTHR33693:SF1">
    <property type="entry name" value="TYPE-4 URACIL-DNA GLYCOSYLASE"/>
    <property type="match status" value="1"/>
</dbReference>
<dbReference type="AlphaFoldDB" id="A0A1E8PYM1"/>
<keyword evidence="4" id="KW-0378">Hydrolase</keyword>
<name>A0A1E8PYM1_9MYCO</name>
<dbReference type="GO" id="GO:0046872">
    <property type="term" value="F:metal ion binding"/>
    <property type="evidence" value="ECO:0007669"/>
    <property type="project" value="UniProtKB-KW"/>
</dbReference>
<evidence type="ECO:0000256" key="3">
    <source>
        <dbReference type="ARBA" id="ARBA00022763"/>
    </source>
</evidence>
<keyword evidence="3" id="KW-0227">DNA damage</keyword>
<protein>
    <submittedName>
        <fullName evidence="9">Uracil-DNA glycosylase</fullName>
    </submittedName>
</protein>
<evidence type="ECO:0000256" key="5">
    <source>
        <dbReference type="ARBA" id="ARBA00023004"/>
    </source>
</evidence>
<dbReference type="SUPFAM" id="SSF52141">
    <property type="entry name" value="Uracil-DNA glycosylase-like"/>
    <property type="match status" value="1"/>
</dbReference>
<dbReference type="InterPro" id="IPR005122">
    <property type="entry name" value="Uracil-DNA_glycosylase-like"/>
</dbReference>
<dbReference type="GO" id="GO:0006281">
    <property type="term" value="P:DNA repair"/>
    <property type="evidence" value="ECO:0007669"/>
    <property type="project" value="UniProtKB-KW"/>
</dbReference>
<reference evidence="9 10" key="1">
    <citation type="submission" date="2016-09" db="EMBL/GenBank/DDBJ databases">
        <title>genome sequence of Mycobacterium sp. 739 SCH.</title>
        <authorList>
            <person name="Greninger A.L."/>
            <person name="Qin X."/>
            <person name="Jerome K."/>
            <person name="Vora S."/>
            <person name="Quinn K."/>
        </authorList>
    </citation>
    <scope>NUCLEOTIDE SEQUENCE [LARGE SCALE GENOMIC DNA]</scope>
    <source>
        <strain evidence="9 10">SCH</strain>
    </source>
</reference>
<dbReference type="SMART" id="SM00987">
    <property type="entry name" value="UreE_C"/>
    <property type="match status" value="1"/>
</dbReference>
<dbReference type="EMBL" id="MCHX01000067">
    <property type="protein sequence ID" value="OFJ51422.1"/>
    <property type="molecule type" value="Genomic_DNA"/>
</dbReference>
<dbReference type="GO" id="GO:0051539">
    <property type="term" value="F:4 iron, 4 sulfur cluster binding"/>
    <property type="evidence" value="ECO:0007669"/>
    <property type="project" value="UniProtKB-KW"/>
</dbReference>
<dbReference type="Proteomes" id="UP000178953">
    <property type="component" value="Unassembled WGS sequence"/>
</dbReference>
<keyword evidence="6" id="KW-0411">Iron-sulfur</keyword>
<gene>
    <name evidence="9" type="ORF">BEL07_22920</name>
</gene>
<evidence type="ECO:0000256" key="4">
    <source>
        <dbReference type="ARBA" id="ARBA00022801"/>
    </source>
</evidence>
<dbReference type="PANTHER" id="PTHR33693">
    <property type="entry name" value="TYPE-5 URACIL-DNA GLYCOSYLASE"/>
    <property type="match status" value="1"/>
</dbReference>
<proteinExistence type="predicted"/>
<dbReference type="GO" id="GO:0097506">
    <property type="term" value="F:deaminated base DNA N-glycosylase activity"/>
    <property type="evidence" value="ECO:0007669"/>
    <property type="project" value="UniProtKB-ARBA"/>
</dbReference>
<dbReference type="SMART" id="SM00986">
    <property type="entry name" value="UDG"/>
    <property type="match status" value="1"/>
</dbReference>
<evidence type="ECO:0000313" key="9">
    <source>
        <dbReference type="EMBL" id="OFJ51422.1"/>
    </source>
</evidence>
<evidence type="ECO:0000256" key="6">
    <source>
        <dbReference type="ARBA" id="ARBA00023014"/>
    </source>
</evidence>
<organism evidence="9 10">
    <name type="scientific">Mycolicibacterium grossiae</name>
    <dbReference type="NCBI Taxonomy" id="1552759"/>
    <lineage>
        <taxon>Bacteria</taxon>
        <taxon>Bacillati</taxon>
        <taxon>Actinomycetota</taxon>
        <taxon>Actinomycetes</taxon>
        <taxon>Mycobacteriales</taxon>
        <taxon>Mycobacteriaceae</taxon>
        <taxon>Mycolicibacterium</taxon>
    </lineage>
</organism>
<keyword evidence="1" id="KW-0004">4Fe-4S</keyword>
<dbReference type="Gene3D" id="3.40.470.10">
    <property type="entry name" value="Uracil-DNA glycosylase-like domain"/>
    <property type="match status" value="1"/>
</dbReference>
<dbReference type="RefSeq" id="WP_070355379.1">
    <property type="nucleotide sequence ID" value="NZ_MCHX01000067.1"/>
</dbReference>
<evidence type="ECO:0000256" key="7">
    <source>
        <dbReference type="ARBA" id="ARBA00023204"/>
    </source>
</evidence>
<feature type="domain" description="Uracil-DNA glycosylase-like" evidence="8">
    <location>
        <begin position="35"/>
        <end position="185"/>
    </location>
</feature>
<sequence>MTDTRERRMRTLAARIKNCALCPGMNIPEVTQTAPGYGSAQSPVMIVGQSLCGRCMATQIPFTGGSGRFLDRALAAAELAKEAVFTTNVVHCHPPKNRPSLPHEIDNCRPYLQREIAIVEPRLIIALGRDARAALEHLHPAAPVLSWPFTRPRRTPTETDPTRLLFAPHPSWIARQPRSEQDDYVTHLTSALKWVFTAPR</sequence>
<evidence type="ECO:0000259" key="8">
    <source>
        <dbReference type="SMART" id="SM00986"/>
    </source>
</evidence>
<dbReference type="InterPro" id="IPR036895">
    <property type="entry name" value="Uracil-DNA_glycosylase-like_sf"/>
</dbReference>
<dbReference type="Pfam" id="PF03167">
    <property type="entry name" value="UDG"/>
    <property type="match status" value="1"/>
</dbReference>
<dbReference type="InterPro" id="IPR051536">
    <property type="entry name" value="UDG_Type-4/5"/>
</dbReference>